<keyword evidence="3" id="KW-0004">4Fe-4S</keyword>
<dbReference type="RefSeq" id="WP_151118619.1">
    <property type="nucleotide sequence ID" value="NZ_CP042582.1"/>
</dbReference>
<dbReference type="GO" id="GO:0097506">
    <property type="term" value="F:deaminated base DNA N-glycosylase activity"/>
    <property type="evidence" value="ECO:0007669"/>
    <property type="project" value="UniProtKB-ARBA"/>
</dbReference>
<dbReference type="NCBIfam" id="TIGR03914">
    <property type="entry name" value="UDG_fam_dom"/>
    <property type="match status" value="1"/>
</dbReference>
<evidence type="ECO:0000313" key="12">
    <source>
        <dbReference type="Proteomes" id="UP000325797"/>
    </source>
</evidence>
<keyword evidence="5" id="KW-0227">DNA damage</keyword>
<dbReference type="InterPro" id="IPR005122">
    <property type="entry name" value="Uracil-DNA_glycosylase-like"/>
</dbReference>
<proteinExistence type="inferred from homology"/>
<evidence type="ECO:0000256" key="4">
    <source>
        <dbReference type="ARBA" id="ARBA00022723"/>
    </source>
</evidence>
<evidence type="ECO:0000256" key="1">
    <source>
        <dbReference type="ARBA" id="ARBA00006521"/>
    </source>
</evidence>
<dbReference type="InterPro" id="IPR051536">
    <property type="entry name" value="UDG_Type-4/5"/>
</dbReference>
<evidence type="ECO:0000256" key="9">
    <source>
        <dbReference type="ARBA" id="ARBA00023204"/>
    </source>
</evidence>
<sequence length="205" mass="22407">MAAKSAITSLKALGEAEAGCRRCPLYKNATQVVPGEGPAPAQIMMVGEQPGDQEDRQGKPFVGPAGRILAQALEEAGIARDEVFVTNAVKHFKFEPRGKRRLHKRPDVHEIERCRWWLDLERKLVRPALIVALGATAVRSVSGRTLAIGKIRGQVMRLADGGRMVATIHPSYVLRIEDEADKRAQFRQLVADLKASKRALGADAA</sequence>
<keyword evidence="9" id="KW-0234">DNA repair</keyword>
<evidence type="ECO:0000256" key="3">
    <source>
        <dbReference type="ARBA" id="ARBA00022485"/>
    </source>
</evidence>
<keyword evidence="12" id="KW-1185">Reference proteome</keyword>
<dbReference type="GO" id="GO:0046872">
    <property type="term" value="F:metal ion binding"/>
    <property type="evidence" value="ECO:0007669"/>
    <property type="project" value="UniProtKB-KW"/>
</dbReference>
<dbReference type="InterPro" id="IPR005273">
    <property type="entry name" value="Ura-DNA_glyco_family4"/>
</dbReference>
<feature type="domain" description="Uracil-DNA glycosylase-like" evidence="10">
    <location>
        <begin position="34"/>
        <end position="194"/>
    </location>
</feature>
<dbReference type="SMART" id="SM00986">
    <property type="entry name" value="UDG"/>
    <property type="match status" value="1"/>
</dbReference>
<dbReference type="NCBIfam" id="TIGR00758">
    <property type="entry name" value="UDG_fam4"/>
    <property type="match status" value="1"/>
</dbReference>
<keyword evidence="7" id="KW-0408">Iron</keyword>
<dbReference type="KEGG" id="hadh:FRZ61_31380"/>
<dbReference type="PANTHER" id="PTHR33693:SF9">
    <property type="entry name" value="TYPE-4 URACIL-DNA GLYCOSYLASE"/>
    <property type="match status" value="1"/>
</dbReference>
<dbReference type="SUPFAM" id="SSF52141">
    <property type="entry name" value="Uracil-DNA glycosylase-like"/>
    <property type="match status" value="1"/>
</dbReference>
<protein>
    <recommendedName>
        <fullName evidence="2">Type-4 uracil-DNA glycosylase</fullName>
    </recommendedName>
</protein>
<dbReference type="CDD" id="cd10030">
    <property type="entry name" value="UDG-F4_TTUDGA_SPO1dp_like"/>
    <property type="match status" value="1"/>
</dbReference>
<dbReference type="OrthoDB" id="5290748at2"/>
<dbReference type="AlphaFoldDB" id="A0A5J6N2N3"/>
<evidence type="ECO:0000256" key="2">
    <source>
        <dbReference type="ARBA" id="ARBA00019403"/>
    </source>
</evidence>
<dbReference type="SMART" id="SM00987">
    <property type="entry name" value="UreE_C"/>
    <property type="match status" value="1"/>
</dbReference>
<evidence type="ECO:0000313" key="11">
    <source>
        <dbReference type="EMBL" id="QEX23203.1"/>
    </source>
</evidence>
<dbReference type="Gene3D" id="3.40.470.10">
    <property type="entry name" value="Uracil-DNA glycosylase-like domain"/>
    <property type="match status" value="1"/>
</dbReference>
<dbReference type="Proteomes" id="UP000325797">
    <property type="component" value="Chromosome"/>
</dbReference>
<dbReference type="GO" id="GO:0006281">
    <property type="term" value="P:DNA repair"/>
    <property type="evidence" value="ECO:0007669"/>
    <property type="project" value="UniProtKB-KW"/>
</dbReference>
<accession>A0A5J6N2N3</accession>
<evidence type="ECO:0000256" key="6">
    <source>
        <dbReference type="ARBA" id="ARBA00022801"/>
    </source>
</evidence>
<comment type="similarity">
    <text evidence="1">Belongs to the uracil-DNA glycosylase (UDG) superfamily. Type 4 (UDGa) family.</text>
</comment>
<keyword evidence="4" id="KW-0479">Metal-binding</keyword>
<dbReference type="GO" id="GO:0051539">
    <property type="term" value="F:4 iron, 4 sulfur cluster binding"/>
    <property type="evidence" value="ECO:0007669"/>
    <property type="project" value="UniProtKB-KW"/>
</dbReference>
<organism evidence="11 12">
    <name type="scientific">Hypericibacter adhaerens</name>
    <dbReference type="NCBI Taxonomy" id="2602016"/>
    <lineage>
        <taxon>Bacteria</taxon>
        <taxon>Pseudomonadati</taxon>
        <taxon>Pseudomonadota</taxon>
        <taxon>Alphaproteobacteria</taxon>
        <taxon>Rhodospirillales</taxon>
        <taxon>Dongiaceae</taxon>
        <taxon>Hypericibacter</taxon>
    </lineage>
</organism>
<name>A0A5J6N2N3_9PROT</name>
<dbReference type="Pfam" id="PF03167">
    <property type="entry name" value="UDG"/>
    <property type="match status" value="1"/>
</dbReference>
<evidence type="ECO:0000259" key="10">
    <source>
        <dbReference type="SMART" id="SM00986"/>
    </source>
</evidence>
<evidence type="ECO:0000256" key="7">
    <source>
        <dbReference type="ARBA" id="ARBA00023004"/>
    </source>
</evidence>
<evidence type="ECO:0000256" key="8">
    <source>
        <dbReference type="ARBA" id="ARBA00023014"/>
    </source>
</evidence>
<keyword evidence="8" id="KW-0411">Iron-sulfur</keyword>
<reference evidence="11 12" key="1">
    <citation type="submission" date="2019-08" db="EMBL/GenBank/DDBJ databases">
        <title>Hyperibacter terrae gen. nov., sp. nov. and Hyperibacter viscosus sp. nov., two new members in the family Rhodospirillaceae isolated from the rhizosphere of Hypericum perforatum.</title>
        <authorList>
            <person name="Noviana Z."/>
        </authorList>
    </citation>
    <scope>NUCLEOTIDE SEQUENCE [LARGE SCALE GENOMIC DNA]</scope>
    <source>
        <strain evidence="11 12">R5959</strain>
    </source>
</reference>
<dbReference type="EMBL" id="CP042582">
    <property type="protein sequence ID" value="QEX23203.1"/>
    <property type="molecule type" value="Genomic_DNA"/>
</dbReference>
<dbReference type="InterPro" id="IPR036895">
    <property type="entry name" value="Uracil-DNA_glycosylase-like_sf"/>
</dbReference>
<gene>
    <name evidence="11" type="ORF">FRZ61_31380</name>
</gene>
<dbReference type="PANTHER" id="PTHR33693">
    <property type="entry name" value="TYPE-5 URACIL-DNA GLYCOSYLASE"/>
    <property type="match status" value="1"/>
</dbReference>
<evidence type="ECO:0000256" key="5">
    <source>
        <dbReference type="ARBA" id="ARBA00022763"/>
    </source>
</evidence>
<keyword evidence="6" id="KW-0378">Hydrolase</keyword>